<dbReference type="EMBL" id="HBER01027222">
    <property type="protein sequence ID" value="CAD8538429.1"/>
    <property type="molecule type" value="Transcribed_RNA"/>
</dbReference>
<evidence type="ECO:0000313" key="2">
    <source>
        <dbReference type="EMBL" id="CAD8538429.1"/>
    </source>
</evidence>
<name>A0A7S0NWA4_9EUKA</name>
<feature type="region of interest" description="Disordered" evidence="1">
    <location>
        <begin position="1"/>
        <end position="61"/>
    </location>
</feature>
<proteinExistence type="predicted"/>
<feature type="compositionally biased region" description="Polar residues" evidence="1">
    <location>
        <begin position="46"/>
        <end position="61"/>
    </location>
</feature>
<gene>
    <name evidence="2" type="ORF">CLEP1334_LOCUS13712</name>
</gene>
<evidence type="ECO:0000256" key="1">
    <source>
        <dbReference type="SAM" id="MobiDB-lite"/>
    </source>
</evidence>
<sequence length="671" mass="71848">MGCSSSKQVDDPPPERRAPSVGKEPLKPEEPGTAPEAKGEAKPIDQSAQEATTARPPQSLWSTTSECADLAEATALVYEVGDAGRSARLHRLASELSTLSERPEFLVLECCQAAERKEEEAPLRSVFMGSSLVHFVECKGLTVASLQRGTLTFAALNSIREAMETAYAKAGARIKGLTGNHPLFLLHQREIVEAMKKTKLAADAKEPPVVALSVLLQLPMILASFKGFESVLYVTLGKAASVQPVLDKVLTKESGSGLDVDSSRVRLLCLGDVDGALGEAFGELSGQSDTPHKLEHLHKLGAALMEAVLREIAEAASAKDGHITAVLLSGTTPRASLSEVFLDMLRQCAGVPIFDATSMLNFFGSARGRSFWNASGAAEGAKAAAPAKKIGLVRLQYEYPPALGDTDHPSSFGFQVVPKVVDGLLFEKAQAGAFEPEILKNMSQAIHELESDPDVIGITGNCGFMMFYQCYARHVARVPVFMSALIQAATMVPCCLPEEQVLVLTANSETLLPGKEKLLVQSGIAVADADQILIKGLQDLDGFEAVANAEAVDTVKVQAGVVAFVDELVQQAKAESRPIRCILLECTELPHYSDALRRSTNLPVFDAVTVVNYFFENTAKANWNTTVYAPHNQAYWDKNYSAAGSWKPNSEWKAMFGTNTGAEGAKVGGGL</sequence>
<organism evidence="2">
    <name type="scientific">Calcidiscus leptoporus</name>
    <dbReference type="NCBI Taxonomy" id="127549"/>
    <lineage>
        <taxon>Eukaryota</taxon>
        <taxon>Haptista</taxon>
        <taxon>Haptophyta</taxon>
        <taxon>Prymnesiophyceae</taxon>
        <taxon>Coccolithales</taxon>
        <taxon>Calcidiscaceae</taxon>
        <taxon>Calcidiscus</taxon>
    </lineage>
</organism>
<protein>
    <submittedName>
        <fullName evidence="2">Uncharacterized protein</fullName>
    </submittedName>
</protein>
<reference evidence="2" key="1">
    <citation type="submission" date="2021-01" db="EMBL/GenBank/DDBJ databases">
        <authorList>
            <person name="Corre E."/>
            <person name="Pelletier E."/>
            <person name="Niang G."/>
            <person name="Scheremetjew M."/>
            <person name="Finn R."/>
            <person name="Kale V."/>
            <person name="Holt S."/>
            <person name="Cochrane G."/>
            <person name="Meng A."/>
            <person name="Brown T."/>
            <person name="Cohen L."/>
        </authorList>
    </citation>
    <scope>NUCLEOTIDE SEQUENCE</scope>
    <source>
        <strain evidence="2">RCC1130</strain>
    </source>
</reference>
<dbReference type="AlphaFoldDB" id="A0A7S0NWA4"/>
<feature type="compositionally biased region" description="Basic and acidic residues" evidence="1">
    <location>
        <begin position="8"/>
        <end position="30"/>
    </location>
</feature>
<accession>A0A7S0NWA4</accession>